<feature type="compositionally biased region" description="Low complexity" evidence="3">
    <location>
        <begin position="536"/>
        <end position="572"/>
    </location>
</feature>
<dbReference type="Proteomes" id="UP000054097">
    <property type="component" value="Unassembled WGS sequence"/>
</dbReference>
<reference evidence="5" key="2">
    <citation type="submission" date="2015-01" db="EMBL/GenBank/DDBJ databases">
        <title>Evolutionary Origins and Diversification of the Mycorrhizal Mutualists.</title>
        <authorList>
            <consortium name="DOE Joint Genome Institute"/>
            <consortium name="Mycorrhizal Genomics Consortium"/>
            <person name="Kohler A."/>
            <person name="Kuo A."/>
            <person name="Nagy L.G."/>
            <person name="Floudas D."/>
            <person name="Copeland A."/>
            <person name="Barry K.W."/>
            <person name="Cichocki N."/>
            <person name="Veneault-Fourrey C."/>
            <person name="LaButti K."/>
            <person name="Lindquist E.A."/>
            <person name="Lipzen A."/>
            <person name="Lundell T."/>
            <person name="Morin E."/>
            <person name="Murat C."/>
            <person name="Riley R."/>
            <person name="Ohm R."/>
            <person name="Sun H."/>
            <person name="Tunlid A."/>
            <person name="Henrissat B."/>
            <person name="Grigoriev I.V."/>
            <person name="Hibbett D.S."/>
            <person name="Martin F."/>
        </authorList>
    </citation>
    <scope>NUCLEOTIDE SEQUENCE [LARGE SCALE GENOMIC DNA]</scope>
    <source>
        <strain evidence="5">MAFF 305830</strain>
    </source>
</reference>
<evidence type="ECO:0000256" key="3">
    <source>
        <dbReference type="SAM" id="MobiDB-lite"/>
    </source>
</evidence>
<sequence length="789" mass="82643">MSTSAPGSHFSTLPPSTRGILASSASSSTTSTPTSPLSTSSAASGAGIHFSNGTPSGSGSGSSNRNDRTKDDYGGSERIQAVRPGTSLVNMNTSTTVSPSADKPGSSKIATKSIEHLGSHEHLTYSNADDLDELSSPGGSNYGSASYRQYQQHTGVYGSPRATSAQLRANRAAAGGQLDIFSSGSGSGGGGQLHALHSKGSNISTSTFIASSPRDREREKTEPLPSSSHINSGPATPTPGNMTPYTPSLPQHTPGQSTSSTSSTPVMSSSMSHRNKASAPSTPASSISHLPPHTPQGGSSTPVSATPAGMVNAPAHPAVTRTKSGLSNVTPGSAGGSGGGASSHRSGGSRRGTVGREREREGDPTTPHSSSSRRAKIRITPHLPTGLPMEMAPPTLMYWSRAPVYGHLPTRSMRAHSVTLVDNTAWLFGGCDERGCARDVWCCDVETFQWSQPQLVGDIPPPCRAHTATLVDGKRIFIFGGGEGPTYYNSLYILDTQSKRFIRVPCGQPSPTTTTATAQPESGTNGKTSPTSSMRTATLPATASGSSSTAPATPAPNGSFTPSGPSSGTITSKPQDTPPPMPLPRRAHTTVLYKHKLYIFGGGNGVKALNDVWSLDTSVSVEKMRWEKVVTVGARPGPRGYHTANLVGNIMIVVGGSDGRDCFADIWVLNLDTLVWTQVETDKEYKRLSHTSTQVGSYLFIMGGHDGLKYSSELLLFNLVTLQFEHKQTMGRPPPARGYHISLLGDARLLVFGGFDGHSVYDDVWILDLAGAAYLPQVTSFALLIDQGQ</sequence>
<dbReference type="OrthoDB" id="10251809at2759"/>
<keyword evidence="1" id="KW-0880">Kelch repeat</keyword>
<feature type="compositionally biased region" description="Polar residues" evidence="3">
    <location>
        <begin position="1"/>
        <end position="15"/>
    </location>
</feature>
<feature type="region of interest" description="Disordered" evidence="3">
    <location>
        <begin position="504"/>
        <end position="585"/>
    </location>
</feature>
<feature type="compositionally biased region" description="Polar residues" evidence="3">
    <location>
        <begin position="525"/>
        <end position="535"/>
    </location>
</feature>
<dbReference type="SUPFAM" id="SSF117281">
    <property type="entry name" value="Kelch motif"/>
    <property type="match status" value="2"/>
</dbReference>
<name>A0A0C3AW94_SERVB</name>
<feature type="compositionally biased region" description="Polar residues" evidence="3">
    <location>
        <begin position="321"/>
        <end position="331"/>
    </location>
</feature>
<feature type="compositionally biased region" description="Low complexity" evidence="3">
    <location>
        <begin position="257"/>
        <end position="288"/>
    </location>
</feature>
<feature type="compositionally biased region" description="Low complexity" evidence="3">
    <location>
        <begin position="21"/>
        <end position="47"/>
    </location>
</feature>
<evidence type="ECO:0000313" key="5">
    <source>
        <dbReference type="Proteomes" id="UP000054097"/>
    </source>
</evidence>
<evidence type="ECO:0000313" key="4">
    <source>
        <dbReference type="EMBL" id="KIM23536.1"/>
    </source>
</evidence>
<dbReference type="STRING" id="933852.A0A0C3AW94"/>
<dbReference type="HOGENOM" id="CLU_019536_3_1_1"/>
<feature type="region of interest" description="Disordered" evidence="3">
    <location>
        <begin position="1"/>
        <end position="107"/>
    </location>
</feature>
<dbReference type="EMBL" id="KN824335">
    <property type="protein sequence ID" value="KIM23536.1"/>
    <property type="molecule type" value="Genomic_DNA"/>
</dbReference>
<feature type="compositionally biased region" description="Basic and acidic residues" evidence="3">
    <location>
        <begin position="354"/>
        <end position="363"/>
    </location>
</feature>
<evidence type="ECO:0000256" key="2">
    <source>
        <dbReference type="ARBA" id="ARBA00022737"/>
    </source>
</evidence>
<organism evidence="4 5">
    <name type="scientific">Serendipita vermifera MAFF 305830</name>
    <dbReference type="NCBI Taxonomy" id="933852"/>
    <lineage>
        <taxon>Eukaryota</taxon>
        <taxon>Fungi</taxon>
        <taxon>Dikarya</taxon>
        <taxon>Basidiomycota</taxon>
        <taxon>Agaricomycotina</taxon>
        <taxon>Agaricomycetes</taxon>
        <taxon>Sebacinales</taxon>
        <taxon>Serendipitaceae</taxon>
        <taxon>Serendipita</taxon>
    </lineage>
</organism>
<gene>
    <name evidence="4" type="ORF">M408DRAFT_332274</name>
</gene>
<dbReference type="PANTHER" id="PTHR46093">
    <property type="entry name" value="ACYL-COA-BINDING DOMAIN-CONTAINING PROTEIN 5"/>
    <property type="match status" value="1"/>
</dbReference>
<feature type="compositionally biased region" description="Basic and acidic residues" evidence="3">
    <location>
        <begin position="213"/>
        <end position="222"/>
    </location>
</feature>
<keyword evidence="5" id="KW-1185">Reference proteome</keyword>
<protein>
    <submittedName>
        <fullName evidence="4">Uncharacterized protein</fullName>
    </submittedName>
</protein>
<feature type="compositionally biased region" description="Polar residues" evidence="3">
    <location>
        <begin position="87"/>
        <end position="99"/>
    </location>
</feature>
<dbReference type="PANTHER" id="PTHR46093:SF18">
    <property type="entry name" value="FIBRONECTIN TYPE-III DOMAIN-CONTAINING PROTEIN"/>
    <property type="match status" value="1"/>
</dbReference>
<feature type="compositionally biased region" description="Polar residues" evidence="3">
    <location>
        <begin position="199"/>
        <end position="210"/>
    </location>
</feature>
<evidence type="ECO:0000256" key="1">
    <source>
        <dbReference type="ARBA" id="ARBA00022441"/>
    </source>
</evidence>
<dbReference type="Gene3D" id="2.120.10.80">
    <property type="entry name" value="Kelch-type beta propeller"/>
    <property type="match status" value="2"/>
</dbReference>
<dbReference type="Pfam" id="PF24681">
    <property type="entry name" value="Kelch_KLHDC2_KLHL20_DRC7"/>
    <property type="match status" value="2"/>
</dbReference>
<accession>A0A0C3AW94</accession>
<dbReference type="InterPro" id="IPR015915">
    <property type="entry name" value="Kelch-typ_b-propeller"/>
</dbReference>
<feature type="compositionally biased region" description="Basic and acidic residues" evidence="3">
    <location>
        <begin position="65"/>
        <end position="75"/>
    </location>
</feature>
<feature type="region of interest" description="Disordered" evidence="3">
    <location>
        <begin position="183"/>
        <end position="377"/>
    </location>
</feature>
<feature type="compositionally biased region" description="Low complexity" evidence="3">
    <location>
        <begin position="507"/>
        <end position="524"/>
    </location>
</feature>
<keyword evidence="2" id="KW-0677">Repeat</keyword>
<reference evidence="4 5" key="1">
    <citation type="submission" date="2014-04" db="EMBL/GenBank/DDBJ databases">
        <authorList>
            <consortium name="DOE Joint Genome Institute"/>
            <person name="Kuo A."/>
            <person name="Zuccaro A."/>
            <person name="Kohler A."/>
            <person name="Nagy L.G."/>
            <person name="Floudas D."/>
            <person name="Copeland A."/>
            <person name="Barry K.W."/>
            <person name="Cichocki N."/>
            <person name="Veneault-Fourrey C."/>
            <person name="LaButti K."/>
            <person name="Lindquist E.A."/>
            <person name="Lipzen A."/>
            <person name="Lundell T."/>
            <person name="Morin E."/>
            <person name="Murat C."/>
            <person name="Sun H."/>
            <person name="Tunlid A."/>
            <person name="Henrissat B."/>
            <person name="Grigoriev I.V."/>
            <person name="Hibbett D.S."/>
            <person name="Martin F."/>
            <person name="Nordberg H.P."/>
            <person name="Cantor M.N."/>
            <person name="Hua S.X."/>
        </authorList>
    </citation>
    <scope>NUCLEOTIDE SEQUENCE [LARGE SCALE GENOMIC DNA]</scope>
    <source>
        <strain evidence="4 5">MAFF 305830</strain>
    </source>
</reference>
<dbReference type="AlphaFoldDB" id="A0A0C3AW94"/>
<proteinExistence type="predicted"/>
<feature type="compositionally biased region" description="Polar residues" evidence="3">
    <location>
        <begin position="224"/>
        <end position="256"/>
    </location>
</feature>